<gene>
    <name evidence="2" type="ORF">MTBPR1_70122</name>
</gene>
<dbReference type="GO" id="GO:0050577">
    <property type="term" value="F:GDP-L-fucose synthase activity"/>
    <property type="evidence" value="ECO:0007669"/>
    <property type="project" value="UniProtKB-EC"/>
</dbReference>
<dbReference type="RefSeq" id="WP_069189855.1">
    <property type="nucleotide sequence ID" value="NZ_FLYE01000046.1"/>
</dbReference>
<dbReference type="InterPro" id="IPR036291">
    <property type="entry name" value="NAD(P)-bd_dom_sf"/>
</dbReference>
<reference evidence="2 3" key="1">
    <citation type="submission" date="2016-07" db="EMBL/GenBank/DDBJ databases">
        <authorList>
            <person name="Lefevre C.T."/>
        </authorList>
    </citation>
    <scope>NUCLEOTIDE SEQUENCE [LARGE SCALE GENOMIC DNA]</scope>
    <source>
        <strain evidence="2">PR1</strain>
    </source>
</reference>
<accession>A0A1C3RKJ9</accession>
<dbReference type="Pfam" id="PF01370">
    <property type="entry name" value="Epimerase"/>
    <property type="match status" value="1"/>
</dbReference>
<dbReference type="Gene3D" id="3.40.50.720">
    <property type="entry name" value="NAD(P)-binding Rossmann-like Domain"/>
    <property type="match status" value="1"/>
</dbReference>
<evidence type="ECO:0000313" key="2">
    <source>
        <dbReference type="EMBL" id="SCA57850.1"/>
    </source>
</evidence>
<feature type="domain" description="NAD-dependent epimerase/dehydratase" evidence="1">
    <location>
        <begin position="10"/>
        <end position="239"/>
    </location>
</feature>
<dbReference type="SUPFAM" id="SSF51735">
    <property type="entry name" value="NAD(P)-binding Rossmann-fold domains"/>
    <property type="match status" value="1"/>
</dbReference>
<evidence type="ECO:0000313" key="3">
    <source>
        <dbReference type="Proteomes" id="UP000231658"/>
    </source>
</evidence>
<dbReference type="STRING" id="1867952.MTBPR1_70122"/>
<dbReference type="PANTHER" id="PTHR43238">
    <property type="entry name" value="GDP-L-FUCOSE SYNTHASE"/>
    <property type="match status" value="1"/>
</dbReference>
<dbReference type="Gene3D" id="3.90.25.10">
    <property type="entry name" value="UDP-galactose 4-epimerase, domain 1"/>
    <property type="match status" value="1"/>
</dbReference>
<dbReference type="PANTHER" id="PTHR43238:SF1">
    <property type="entry name" value="GDP-L-FUCOSE SYNTHASE"/>
    <property type="match status" value="1"/>
</dbReference>
<dbReference type="EC" id="1.1.1.271" evidence="2"/>
<evidence type="ECO:0000259" key="1">
    <source>
        <dbReference type="Pfam" id="PF01370"/>
    </source>
</evidence>
<organism evidence="2 3">
    <name type="scientific">Candidatus Terasakiella magnetica</name>
    <dbReference type="NCBI Taxonomy" id="1867952"/>
    <lineage>
        <taxon>Bacteria</taxon>
        <taxon>Pseudomonadati</taxon>
        <taxon>Pseudomonadota</taxon>
        <taxon>Alphaproteobacteria</taxon>
        <taxon>Rhodospirillales</taxon>
        <taxon>Terasakiellaceae</taxon>
        <taxon>Terasakiella</taxon>
    </lineage>
</organism>
<dbReference type="Proteomes" id="UP000231658">
    <property type="component" value="Unassembled WGS sequence"/>
</dbReference>
<name>A0A1C3RKJ9_9PROT</name>
<sequence length="325" mass="36015">MTVDLKGANVLVTGGAGFLATNYILNLVEKGANVRATLHNKEPKTIVEGVEYIKTDLRDLANCEAAVKGMDYVFHCAANTQGAGVIATTPMVHVTPNVVMNTHLMEAAYVEGIKKFVFIGSGASYPDTGDRPVTEPEMLDEHPSTVYHAVAWMKRYAEILCETYATHLKKPMPCLVIRPSNVYGPWDKYDPKSSHVTAAMIRKVFERQTPIEVWGTGEDIRDLIYIDDFMEGSFKAFDCEDEYLAVNVCSGYGVTVKDILNTAIEAESFDNNDVRFDPSKPSTVPIRLISNEYAKEKINFEAKTSLLDGIKKTCDWLRANPKALG</sequence>
<keyword evidence="2" id="KW-0560">Oxidoreductase</keyword>
<dbReference type="EMBL" id="FLYE01000046">
    <property type="protein sequence ID" value="SCA57850.1"/>
    <property type="molecule type" value="Genomic_DNA"/>
</dbReference>
<protein>
    <submittedName>
        <fullName evidence="2">Putative GDP-L-fucose synthase</fullName>
        <ecNumber evidence="2">1.1.1.271</ecNumber>
    </submittedName>
</protein>
<keyword evidence="3" id="KW-1185">Reference proteome</keyword>
<proteinExistence type="predicted"/>
<dbReference type="InterPro" id="IPR001509">
    <property type="entry name" value="Epimerase_deHydtase"/>
</dbReference>
<dbReference type="AlphaFoldDB" id="A0A1C3RKJ9"/>